<dbReference type="Gene3D" id="2.60.40.10">
    <property type="entry name" value="Immunoglobulins"/>
    <property type="match status" value="1"/>
</dbReference>
<feature type="chain" id="PRO_5022887080" evidence="1">
    <location>
        <begin position="23"/>
        <end position="157"/>
    </location>
</feature>
<protein>
    <submittedName>
        <fullName evidence="2">DUF1573 domain-containing protein</fullName>
    </submittedName>
</protein>
<dbReference type="PANTHER" id="PTHR37833">
    <property type="entry name" value="LIPOPROTEIN-RELATED"/>
    <property type="match status" value="1"/>
</dbReference>
<dbReference type="Pfam" id="PF07610">
    <property type="entry name" value="DUF1573"/>
    <property type="match status" value="1"/>
</dbReference>
<keyword evidence="1" id="KW-0732">Signal</keyword>
<proteinExistence type="predicted"/>
<name>A0A5C6RK50_9BACT</name>
<reference evidence="2 3" key="1">
    <citation type="submission" date="2019-08" db="EMBL/GenBank/DDBJ databases">
        <title>Genome of Phaeodactylibacter luteus.</title>
        <authorList>
            <person name="Bowman J.P."/>
        </authorList>
    </citation>
    <scope>NUCLEOTIDE SEQUENCE [LARGE SCALE GENOMIC DNA]</scope>
    <source>
        <strain evidence="2 3">KCTC 42180</strain>
    </source>
</reference>
<accession>A0A5C6RK50</accession>
<evidence type="ECO:0000256" key="1">
    <source>
        <dbReference type="SAM" id="SignalP"/>
    </source>
</evidence>
<dbReference type="OrthoDB" id="826619at2"/>
<evidence type="ECO:0000313" key="2">
    <source>
        <dbReference type="EMBL" id="TXB62751.1"/>
    </source>
</evidence>
<gene>
    <name evidence="2" type="ORF">FRY97_12370</name>
</gene>
<organism evidence="2 3">
    <name type="scientific">Phaeodactylibacter luteus</name>
    <dbReference type="NCBI Taxonomy" id="1564516"/>
    <lineage>
        <taxon>Bacteria</taxon>
        <taxon>Pseudomonadati</taxon>
        <taxon>Bacteroidota</taxon>
        <taxon>Saprospiria</taxon>
        <taxon>Saprospirales</taxon>
        <taxon>Haliscomenobacteraceae</taxon>
        <taxon>Phaeodactylibacter</taxon>
    </lineage>
</organism>
<comment type="caution">
    <text evidence="2">The sequence shown here is derived from an EMBL/GenBank/DDBJ whole genome shotgun (WGS) entry which is preliminary data.</text>
</comment>
<sequence length="157" mass="16852">MKKLFSVAALMALFVAVGFSQNDVSAAQQVAAEEAQEGPQMVFEAETVDYGTIEQGADPYRVFKFTNTGTEPLIITNAKGSCGCTVPTFPKEPIGPGEAGEIKVRYDTNRLGKFTKRVTLTTNAGSEKQMLTIKGEVVKKPEEPAGLPANDNGMFNN</sequence>
<dbReference type="EMBL" id="VOOR01000024">
    <property type="protein sequence ID" value="TXB62751.1"/>
    <property type="molecule type" value="Genomic_DNA"/>
</dbReference>
<dbReference type="RefSeq" id="WP_147167853.1">
    <property type="nucleotide sequence ID" value="NZ_VOOR01000024.1"/>
</dbReference>
<keyword evidence="3" id="KW-1185">Reference proteome</keyword>
<dbReference type="AlphaFoldDB" id="A0A5C6RK50"/>
<dbReference type="InterPro" id="IPR013783">
    <property type="entry name" value="Ig-like_fold"/>
</dbReference>
<dbReference type="PANTHER" id="PTHR37833:SF1">
    <property type="entry name" value="SIGNAL PEPTIDE PROTEIN"/>
    <property type="match status" value="1"/>
</dbReference>
<evidence type="ECO:0000313" key="3">
    <source>
        <dbReference type="Proteomes" id="UP000321580"/>
    </source>
</evidence>
<dbReference type="InterPro" id="IPR011467">
    <property type="entry name" value="DUF1573"/>
</dbReference>
<dbReference type="Proteomes" id="UP000321580">
    <property type="component" value="Unassembled WGS sequence"/>
</dbReference>
<feature type="signal peptide" evidence="1">
    <location>
        <begin position="1"/>
        <end position="22"/>
    </location>
</feature>